<dbReference type="RefSeq" id="WP_146355968.1">
    <property type="nucleotide sequence ID" value="NZ_VOBR01000019.1"/>
</dbReference>
<comment type="caution">
    <text evidence="3">The sequence shown here is derived from an EMBL/GenBank/DDBJ whole genome shotgun (WGS) entry which is preliminary data.</text>
</comment>
<dbReference type="Pfam" id="PF13559">
    <property type="entry name" value="DUF4129"/>
    <property type="match status" value="1"/>
</dbReference>
<keyword evidence="1" id="KW-0472">Membrane</keyword>
<dbReference type="OrthoDB" id="5198230at2"/>
<sequence>MRTRAVVVVGALLLVVIAARGTSPVTFQPPPVEPDVRDTGAPASGIGQVEVSTEGSGIPFLILMSVLIGFVLFGLIGMAFAVSFTRGRAKGERGVEIVEQETPAPPSFRQHAERALIELRANREPKDAVIAAWLKLEEAQPREPHLTPTEFTTNLPTDATALRELYQRARFSEEAITKQHAEKAERELERIIGELA</sequence>
<feature type="domain" description="Protein-glutamine gamma-glutamyltransferase-like C-terminal" evidence="2">
    <location>
        <begin position="140"/>
        <end position="189"/>
    </location>
</feature>
<keyword evidence="4" id="KW-1185">Reference proteome</keyword>
<proteinExistence type="predicted"/>
<protein>
    <recommendedName>
        <fullName evidence="2">Protein-glutamine gamma-glutamyltransferase-like C-terminal domain-containing protein</fullName>
    </recommendedName>
</protein>
<evidence type="ECO:0000256" key="1">
    <source>
        <dbReference type="SAM" id="Phobius"/>
    </source>
</evidence>
<organism evidence="3 4">
    <name type="scientific">Lentzea tibetensis</name>
    <dbReference type="NCBI Taxonomy" id="2591470"/>
    <lineage>
        <taxon>Bacteria</taxon>
        <taxon>Bacillati</taxon>
        <taxon>Actinomycetota</taxon>
        <taxon>Actinomycetes</taxon>
        <taxon>Pseudonocardiales</taxon>
        <taxon>Pseudonocardiaceae</taxon>
        <taxon>Lentzea</taxon>
    </lineage>
</organism>
<dbReference type="AlphaFoldDB" id="A0A563EN88"/>
<reference evidence="3 4" key="1">
    <citation type="submission" date="2019-07" db="EMBL/GenBank/DDBJ databases">
        <title>Lentzea xizangensis sp. nov., isolated from Qinghai-Tibetan Plateau Soils.</title>
        <authorList>
            <person name="Huang J."/>
        </authorList>
    </citation>
    <scope>NUCLEOTIDE SEQUENCE [LARGE SCALE GENOMIC DNA]</scope>
    <source>
        <strain evidence="3 4">FXJ1.1311</strain>
    </source>
</reference>
<feature type="transmembrane region" description="Helical" evidence="1">
    <location>
        <begin position="60"/>
        <end position="84"/>
    </location>
</feature>
<dbReference type="Proteomes" id="UP000316639">
    <property type="component" value="Unassembled WGS sequence"/>
</dbReference>
<keyword evidence="1" id="KW-0812">Transmembrane</keyword>
<evidence type="ECO:0000313" key="4">
    <source>
        <dbReference type="Proteomes" id="UP000316639"/>
    </source>
</evidence>
<accession>A0A563EN88</accession>
<name>A0A563EN88_9PSEU</name>
<keyword evidence="1" id="KW-1133">Transmembrane helix</keyword>
<gene>
    <name evidence="3" type="ORF">FKR81_27510</name>
</gene>
<dbReference type="EMBL" id="VOBR01000019">
    <property type="protein sequence ID" value="TWP48672.1"/>
    <property type="molecule type" value="Genomic_DNA"/>
</dbReference>
<evidence type="ECO:0000313" key="3">
    <source>
        <dbReference type="EMBL" id="TWP48672.1"/>
    </source>
</evidence>
<dbReference type="InterPro" id="IPR025403">
    <property type="entry name" value="TgpA-like_C"/>
</dbReference>
<evidence type="ECO:0000259" key="2">
    <source>
        <dbReference type="Pfam" id="PF13559"/>
    </source>
</evidence>